<accession>A0ABN4LUP9</accession>
<name>A0ABN4LUP9_9BACT</name>
<keyword evidence="2" id="KW-1185">Reference proteome</keyword>
<evidence type="ECO:0008006" key="3">
    <source>
        <dbReference type="Google" id="ProtNLM"/>
    </source>
</evidence>
<evidence type="ECO:0000313" key="2">
    <source>
        <dbReference type="Proteomes" id="UP000055611"/>
    </source>
</evidence>
<organism evidence="1 2">
    <name type="scientific">Pseudodesulfovibrio indicus</name>
    <dbReference type="NCBI Taxonomy" id="1716143"/>
    <lineage>
        <taxon>Bacteria</taxon>
        <taxon>Pseudomonadati</taxon>
        <taxon>Thermodesulfobacteriota</taxon>
        <taxon>Desulfovibrionia</taxon>
        <taxon>Desulfovibrionales</taxon>
        <taxon>Desulfovibrionaceae</taxon>
    </lineage>
</organism>
<evidence type="ECO:0000313" key="1">
    <source>
        <dbReference type="EMBL" id="AMK10179.1"/>
    </source>
</evidence>
<reference evidence="1 2" key="1">
    <citation type="journal article" date="2016" name="Front. Microbiol.">
        <title>Genome Sequence of the Piezophilic, Mesophilic Sulfate-Reducing Bacterium Desulfovibrio indicus J2T.</title>
        <authorList>
            <person name="Cao J."/>
            <person name="Maignien L."/>
            <person name="Shao Z."/>
            <person name="Alain K."/>
            <person name="Jebbar M."/>
        </authorList>
    </citation>
    <scope>NUCLEOTIDE SEQUENCE [LARGE SCALE GENOMIC DNA]</scope>
    <source>
        <strain evidence="1 2">J2</strain>
    </source>
</reference>
<dbReference type="EMBL" id="CP014206">
    <property type="protein sequence ID" value="AMK10179.1"/>
    <property type="molecule type" value="Genomic_DNA"/>
</dbReference>
<dbReference type="Proteomes" id="UP000055611">
    <property type="component" value="Chromosome"/>
</dbReference>
<protein>
    <recommendedName>
        <fullName evidence="3">Restriction endonuclease</fullName>
    </recommendedName>
</protein>
<gene>
    <name evidence="1" type="ORF">AWY79_03125</name>
</gene>
<sequence length="199" mass="22452">MVAKYPRVSCTLLSGDEPIQMEGRASGLTLLDFWRWQGSRLPDNALRGLLAEFFVARSLGCADQPRLEWDSCDCRTETGARVEVKSAAYFQSWDQEKPAAITFGIKPRRSWEAATNTLSEAASRNADVYVFCLLSHRDKSTINPLDLDQWDFYVVATKRLDTEILNQQTITLASLLNRFAPQRLAYKDLKQAILAAADE</sequence>
<proteinExistence type="predicted"/>